<dbReference type="EMBL" id="BAAAEM010000002">
    <property type="protein sequence ID" value="GAA0464429.1"/>
    <property type="molecule type" value="Genomic_DNA"/>
</dbReference>
<name>A0ABN1A091_9SPHN</name>
<proteinExistence type="predicted"/>
<keyword evidence="1" id="KW-1133">Transmembrane helix</keyword>
<sequence>MISLALVVTGLALALRGDLPFLRNPIRRVPAKIVRHDRRFEDGGIGYNPVFRFADERGQFIEVRDKVYMPFPKPVIGEMVEIVYPEGYPEKARIPYPMFRGLLYGFLGYLFIMLVIELTGWW</sequence>
<comment type="caution">
    <text evidence="2">The sequence shown here is derived from an EMBL/GenBank/DDBJ whole genome shotgun (WGS) entry which is preliminary data.</text>
</comment>
<organism evidence="2 3">
    <name type="scientific">Parasphingorhabdus litoris</name>
    <dbReference type="NCBI Taxonomy" id="394733"/>
    <lineage>
        <taxon>Bacteria</taxon>
        <taxon>Pseudomonadati</taxon>
        <taxon>Pseudomonadota</taxon>
        <taxon>Alphaproteobacteria</taxon>
        <taxon>Sphingomonadales</taxon>
        <taxon>Sphingomonadaceae</taxon>
        <taxon>Parasphingorhabdus</taxon>
    </lineage>
</organism>
<evidence type="ECO:0000313" key="3">
    <source>
        <dbReference type="Proteomes" id="UP001500713"/>
    </source>
</evidence>
<gene>
    <name evidence="2" type="ORF">GCM10009096_01140</name>
</gene>
<protein>
    <recommendedName>
        <fullName evidence="4">DUF3592 domain-containing protein</fullName>
    </recommendedName>
</protein>
<evidence type="ECO:0000256" key="1">
    <source>
        <dbReference type="SAM" id="Phobius"/>
    </source>
</evidence>
<accession>A0ABN1A091</accession>
<keyword evidence="3" id="KW-1185">Reference proteome</keyword>
<feature type="transmembrane region" description="Helical" evidence="1">
    <location>
        <begin position="102"/>
        <end position="121"/>
    </location>
</feature>
<reference evidence="2 3" key="1">
    <citation type="journal article" date="2019" name="Int. J. Syst. Evol. Microbiol.">
        <title>The Global Catalogue of Microorganisms (GCM) 10K type strain sequencing project: providing services to taxonomists for standard genome sequencing and annotation.</title>
        <authorList>
            <consortium name="The Broad Institute Genomics Platform"/>
            <consortium name="The Broad Institute Genome Sequencing Center for Infectious Disease"/>
            <person name="Wu L."/>
            <person name="Ma J."/>
        </authorList>
    </citation>
    <scope>NUCLEOTIDE SEQUENCE [LARGE SCALE GENOMIC DNA]</scope>
    <source>
        <strain evidence="2 3">JCM 14162</strain>
    </source>
</reference>
<evidence type="ECO:0000313" key="2">
    <source>
        <dbReference type="EMBL" id="GAA0464429.1"/>
    </source>
</evidence>
<dbReference type="Proteomes" id="UP001500713">
    <property type="component" value="Unassembled WGS sequence"/>
</dbReference>
<keyword evidence="1" id="KW-0472">Membrane</keyword>
<keyword evidence="1" id="KW-0812">Transmembrane</keyword>
<evidence type="ECO:0008006" key="4">
    <source>
        <dbReference type="Google" id="ProtNLM"/>
    </source>
</evidence>